<evidence type="ECO:0008006" key="3">
    <source>
        <dbReference type="Google" id="ProtNLM"/>
    </source>
</evidence>
<evidence type="ECO:0000313" key="1">
    <source>
        <dbReference type="EMBL" id="MBL0372831.1"/>
    </source>
</evidence>
<reference evidence="1" key="1">
    <citation type="submission" date="2021-01" db="EMBL/GenBank/DDBJ databases">
        <title>Rhizobium sp. strain KVB221 16S ribosomal RNA gene Genome sequencing and assembly.</title>
        <authorList>
            <person name="Kang M."/>
        </authorList>
    </citation>
    <scope>NUCLEOTIDE SEQUENCE</scope>
    <source>
        <strain evidence="1">KVB221</strain>
    </source>
</reference>
<dbReference type="RefSeq" id="WP_201658249.1">
    <property type="nucleotide sequence ID" value="NZ_JAEQNC010000006.1"/>
</dbReference>
<protein>
    <recommendedName>
        <fullName evidence="3">5' DNA nuclease</fullName>
    </recommendedName>
</protein>
<dbReference type="Proteomes" id="UP000633219">
    <property type="component" value="Unassembled WGS sequence"/>
</dbReference>
<accession>A0A937CMK3</accession>
<dbReference type="Gene3D" id="1.10.150.20">
    <property type="entry name" value="5' to 3' exonuclease, C-terminal subdomain"/>
    <property type="match status" value="1"/>
</dbReference>
<evidence type="ECO:0000313" key="2">
    <source>
        <dbReference type="Proteomes" id="UP000633219"/>
    </source>
</evidence>
<keyword evidence="2" id="KW-1185">Reference proteome</keyword>
<dbReference type="AlphaFoldDB" id="A0A937CMK3"/>
<gene>
    <name evidence="1" type="ORF">JJB09_12405</name>
</gene>
<proteinExistence type="predicted"/>
<organism evidence="1 2">
    <name type="scientific">Rhizobium setariae</name>
    <dbReference type="NCBI Taxonomy" id="2801340"/>
    <lineage>
        <taxon>Bacteria</taxon>
        <taxon>Pseudomonadati</taxon>
        <taxon>Pseudomonadota</taxon>
        <taxon>Alphaproteobacteria</taxon>
        <taxon>Hyphomicrobiales</taxon>
        <taxon>Rhizobiaceae</taxon>
        <taxon>Rhizobium/Agrobacterium group</taxon>
        <taxon>Rhizobium</taxon>
    </lineage>
</organism>
<comment type="caution">
    <text evidence="1">The sequence shown here is derived from an EMBL/GenBank/DDBJ whole genome shotgun (WGS) entry which is preliminary data.</text>
</comment>
<sequence length="125" mass="13270">MTMMTAMGLNFTAQMAGALMGVTANSLDASADKSAAAKENDATAATVVPLRVVKKGRAVQADDLKRISGVGPKLEKMLKSMGVNSFAAIANWDDAEMRRIDEMLGLDNRVIRDNWAGQAKALLEG</sequence>
<name>A0A937CMK3_9HYPH</name>
<dbReference type="Pfam" id="PF14520">
    <property type="entry name" value="HHH_5"/>
    <property type="match status" value="1"/>
</dbReference>
<dbReference type="EMBL" id="JAEQNC010000006">
    <property type="protein sequence ID" value="MBL0372831.1"/>
    <property type="molecule type" value="Genomic_DNA"/>
</dbReference>